<protein>
    <submittedName>
        <fullName evidence="2">Endonuclease</fullName>
    </submittedName>
</protein>
<dbReference type="Proteomes" id="UP000464314">
    <property type="component" value="Chromosome"/>
</dbReference>
<dbReference type="GO" id="GO:0003677">
    <property type="term" value="F:DNA binding"/>
    <property type="evidence" value="ECO:0007669"/>
    <property type="project" value="InterPro"/>
</dbReference>
<keyword evidence="2" id="KW-0540">Nuclease</keyword>
<gene>
    <name evidence="2" type="ORF">Ana3638_19350</name>
</gene>
<keyword evidence="3" id="KW-1185">Reference proteome</keyword>
<keyword evidence="2" id="KW-0378">Hydrolase</keyword>
<name>A0A6P1TUE4_9FIRM</name>
<dbReference type="Gene3D" id="3.90.75.20">
    <property type="match status" value="1"/>
</dbReference>
<dbReference type="GO" id="GO:0004519">
    <property type="term" value="F:endonuclease activity"/>
    <property type="evidence" value="ECO:0007669"/>
    <property type="project" value="UniProtKB-KW"/>
</dbReference>
<dbReference type="SUPFAM" id="SSF54060">
    <property type="entry name" value="His-Me finger endonucleases"/>
    <property type="match status" value="1"/>
</dbReference>
<reference evidence="2 3" key="1">
    <citation type="submission" date="2020-01" db="EMBL/GenBank/DDBJ databases">
        <title>Genome analysis of Anaerocolumna sp. CBA3638.</title>
        <authorList>
            <person name="Kim J."/>
            <person name="Roh S.W."/>
        </authorList>
    </citation>
    <scope>NUCLEOTIDE SEQUENCE [LARGE SCALE GENOMIC DNA]</scope>
    <source>
        <strain evidence="2 3">CBA3638</strain>
    </source>
</reference>
<keyword evidence="2" id="KW-0255">Endonuclease</keyword>
<dbReference type="AlphaFoldDB" id="A0A6P1TUE4"/>
<dbReference type="InterPro" id="IPR016177">
    <property type="entry name" value="DNA-bd_dom_sf"/>
</dbReference>
<dbReference type="SUPFAM" id="SSF54171">
    <property type="entry name" value="DNA-binding domain"/>
    <property type="match status" value="1"/>
</dbReference>
<feature type="domain" description="HNH nuclease" evidence="1">
    <location>
        <begin position="51"/>
        <end position="81"/>
    </location>
</feature>
<organism evidence="2 3">
    <name type="scientific">Anaerocolumna sedimenticola</name>
    <dbReference type="NCBI Taxonomy" id="2696063"/>
    <lineage>
        <taxon>Bacteria</taxon>
        <taxon>Bacillati</taxon>
        <taxon>Bacillota</taxon>
        <taxon>Clostridia</taxon>
        <taxon>Lachnospirales</taxon>
        <taxon>Lachnospiraceae</taxon>
        <taxon>Anaerocolumna</taxon>
    </lineage>
</organism>
<dbReference type="InterPro" id="IPR003615">
    <property type="entry name" value="HNH_nuc"/>
</dbReference>
<dbReference type="InterPro" id="IPR044925">
    <property type="entry name" value="His-Me_finger_sf"/>
</dbReference>
<proteinExistence type="predicted"/>
<evidence type="ECO:0000313" key="3">
    <source>
        <dbReference type="Proteomes" id="UP000464314"/>
    </source>
</evidence>
<dbReference type="EMBL" id="CP048000">
    <property type="protein sequence ID" value="QHQ63829.1"/>
    <property type="molecule type" value="Genomic_DNA"/>
</dbReference>
<evidence type="ECO:0000259" key="1">
    <source>
        <dbReference type="Pfam" id="PF13392"/>
    </source>
</evidence>
<accession>A0A6P1TUE4</accession>
<dbReference type="KEGG" id="anr:Ana3638_19350"/>
<dbReference type="Pfam" id="PF13392">
    <property type="entry name" value="HNH_3"/>
    <property type="match status" value="1"/>
</dbReference>
<evidence type="ECO:0000313" key="2">
    <source>
        <dbReference type="EMBL" id="QHQ63829.1"/>
    </source>
</evidence>
<sequence length="175" mass="20362">MVSTGEIFIFDTEDFNIIKDTPWYRCNKSGDSINYIGNKQGICIHRFILNSPKGYEIDHINQNPLDNRKSNLRICTHQQNQFNQGLQKNNTSGVSGVSYYSPRNKYRARIKYCQTDIHLGYYKTFMEAVQARNEGIKILFEEYGIYNDVPEALPRIKELVKDKCSRFVDKAAVFI</sequence>